<dbReference type="PANTHER" id="PTHR30346">
    <property type="entry name" value="TRANSCRIPTIONAL DUAL REGULATOR HCAR-RELATED"/>
    <property type="match status" value="1"/>
</dbReference>
<name>A0A9D1AF13_9FIRM</name>
<reference evidence="6" key="1">
    <citation type="submission" date="2020-10" db="EMBL/GenBank/DDBJ databases">
        <authorList>
            <person name="Gilroy R."/>
        </authorList>
    </citation>
    <scope>NUCLEOTIDE SEQUENCE</scope>
    <source>
        <strain evidence="6">ChiW25-3613</strain>
    </source>
</reference>
<accession>A0A9D1AF13</accession>
<feature type="domain" description="HTH lysR-type" evidence="5">
    <location>
        <begin position="8"/>
        <end position="65"/>
    </location>
</feature>
<evidence type="ECO:0000313" key="6">
    <source>
        <dbReference type="EMBL" id="HIR38967.1"/>
    </source>
</evidence>
<dbReference type="SUPFAM" id="SSF53850">
    <property type="entry name" value="Periplasmic binding protein-like II"/>
    <property type="match status" value="1"/>
</dbReference>
<reference evidence="6" key="2">
    <citation type="journal article" date="2021" name="PeerJ">
        <title>Extensive microbial diversity within the chicken gut microbiome revealed by metagenomics and culture.</title>
        <authorList>
            <person name="Gilroy R."/>
            <person name="Ravi A."/>
            <person name="Getino M."/>
            <person name="Pursley I."/>
            <person name="Horton D.L."/>
            <person name="Alikhan N.F."/>
            <person name="Baker D."/>
            <person name="Gharbi K."/>
            <person name="Hall N."/>
            <person name="Watson M."/>
            <person name="Adriaenssens E.M."/>
            <person name="Foster-Nyarko E."/>
            <person name="Jarju S."/>
            <person name="Secka A."/>
            <person name="Antonio M."/>
            <person name="Oren A."/>
            <person name="Chaudhuri R.R."/>
            <person name="La Ragione R."/>
            <person name="Hildebrand F."/>
            <person name="Pallen M.J."/>
        </authorList>
    </citation>
    <scope>NUCLEOTIDE SEQUENCE</scope>
    <source>
        <strain evidence="6">ChiW25-3613</strain>
    </source>
</reference>
<organism evidence="6 7">
    <name type="scientific">Candidatus Coproplasma stercoripullorum</name>
    <dbReference type="NCBI Taxonomy" id="2840751"/>
    <lineage>
        <taxon>Bacteria</taxon>
        <taxon>Bacillati</taxon>
        <taxon>Bacillota</taxon>
        <taxon>Clostridia</taxon>
        <taxon>Eubacteriales</taxon>
        <taxon>Candidatus Coproplasma</taxon>
    </lineage>
</organism>
<keyword evidence="3" id="KW-0238">DNA-binding</keyword>
<evidence type="ECO:0000256" key="2">
    <source>
        <dbReference type="ARBA" id="ARBA00023015"/>
    </source>
</evidence>
<evidence type="ECO:0000256" key="1">
    <source>
        <dbReference type="ARBA" id="ARBA00009437"/>
    </source>
</evidence>
<dbReference type="InterPro" id="IPR000847">
    <property type="entry name" value="LysR_HTH_N"/>
</dbReference>
<evidence type="ECO:0000256" key="4">
    <source>
        <dbReference type="ARBA" id="ARBA00023163"/>
    </source>
</evidence>
<dbReference type="EMBL" id="DVHB01000024">
    <property type="protein sequence ID" value="HIR38967.1"/>
    <property type="molecule type" value="Genomic_DNA"/>
</dbReference>
<evidence type="ECO:0000313" key="7">
    <source>
        <dbReference type="Proteomes" id="UP000824179"/>
    </source>
</evidence>
<keyword evidence="2" id="KW-0805">Transcription regulation</keyword>
<dbReference type="Gene3D" id="1.10.10.10">
    <property type="entry name" value="Winged helix-like DNA-binding domain superfamily/Winged helix DNA-binding domain"/>
    <property type="match status" value="1"/>
</dbReference>
<keyword evidence="4" id="KW-0804">Transcription</keyword>
<evidence type="ECO:0000259" key="5">
    <source>
        <dbReference type="PROSITE" id="PS50931"/>
    </source>
</evidence>
<dbReference type="PROSITE" id="PS50931">
    <property type="entry name" value="HTH_LYSR"/>
    <property type="match status" value="1"/>
</dbReference>
<dbReference type="Proteomes" id="UP000824179">
    <property type="component" value="Unassembled WGS sequence"/>
</dbReference>
<comment type="similarity">
    <text evidence="1">Belongs to the LysR transcriptional regulatory family.</text>
</comment>
<sequence>MPQITGVIVLESLKIFVAAAESGSINRAAEACFITPPAAMKRLNALEDELGVKLLARSGRGVALTRAGESYLSDAVAILKAAEEATARARRAAVGSVSVRAGTSILNPCKPLIDIWNGCAAEYPQYRIEIVPFTDSVAELSEIYAHMGRRFDVMFGVYDSGELQPPFKMLELGKTGFCIAVPRGHRLADKGVIEPEDLCGERIIIVRLGRSPVVDGVRSILAKVPGTVLEDSPEYYDIGVFNRCVAEGVLLLSLDYWKDVHPSIVSVPLKVNASQAYGIIYAADAPAKVLKFISIAEEQARRG</sequence>
<dbReference type="GO" id="GO:0032993">
    <property type="term" value="C:protein-DNA complex"/>
    <property type="evidence" value="ECO:0007669"/>
    <property type="project" value="TreeGrafter"/>
</dbReference>
<dbReference type="FunFam" id="1.10.10.10:FF:000001">
    <property type="entry name" value="LysR family transcriptional regulator"/>
    <property type="match status" value="1"/>
</dbReference>
<proteinExistence type="inferred from homology"/>
<protein>
    <submittedName>
        <fullName evidence="6">LysR family transcriptional regulator</fullName>
    </submittedName>
</protein>
<dbReference type="GO" id="GO:0003677">
    <property type="term" value="F:DNA binding"/>
    <property type="evidence" value="ECO:0007669"/>
    <property type="project" value="UniProtKB-KW"/>
</dbReference>
<gene>
    <name evidence="6" type="ORF">IAB90_01160</name>
</gene>
<dbReference type="InterPro" id="IPR036388">
    <property type="entry name" value="WH-like_DNA-bd_sf"/>
</dbReference>
<comment type="caution">
    <text evidence="6">The sequence shown here is derived from an EMBL/GenBank/DDBJ whole genome shotgun (WGS) entry which is preliminary data.</text>
</comment>
<dbReference type="SUPFAM" id="SSF46785">
    <property type="entry name" value="Winged helix' DNA-binding domain"/>
    <property type="match status" value="1"/>
</dbReference>
<dbReference type="AlphaFoldDB" id="A0A9D1AF13"/>
<evidence type="ECO:0000256" key="3">
    <source>
        <dbReference type="ARBA" id="ARBA00023125"/>
    </source>
</evidence>
<dbReference type="Gene3D" id="3.40.190.10">
    <property type="entry name" value="Periplasmic binding protein-like II"/>
    <property type="match status" value="2"/>
</dbReference>
<dbReference type="GO" id="GO:0003700">
    <property type="term" value="F:DNA-binding transcription factor activity"/>
    <property type="evidence" value="ECO:0007669"/>
    <property type="project" value="InterPro"/>
</dbReference>
<dbReference type="PANTHER" id="PTHR30346:SF28">
    <property type="entry name" value="HTH-TYPE TRANSCRIPTIONAL REGULATOR CYNR"/>
    <property type="match status" value="1"/>
</dbReference>
<dbReference type="InterPro" id="IPR036390">
    <property type="entry name" value="WH_DNA-bd_sf"/>
</dbReference>
<dbReference type="Pfam" id="PF00126">
    <property type="entry name" value="HTH_1"/>
    <property type="match status" value="1"/>
</dbReference>
<dbReference type="Pfam" id="PF03466">
    <property type="entry name" value="LysR_substrate"/>
    <property type="match status" value="1"/>
</dbReference>
<dbReference type="InterPro" id="IPR005119">
    <property type="entry name" value="LysR_subst-bd"/>
</dbReference>